<keyword evidence="5 8" id="KW-0812">Transmembrane</keyword>
<evidence type="ECO:0000256" key="7">
    <source>
        <dbReference type="ARBA" id="ARBA00023136"/>
    </source>
</evidence>
<keyword evidence="6 8" id="KW-1133">Transmembrane helix</keyword>
<dbReference type="EMBL" id="CP046415">
    <property type="protein sequence ID" value="QGT79417.1"/>
    <property type="molecule type" value="Genomic_DNA"/>
</dbReference>
<evidence type="ECO:0000313" key="10">
    <source>
        <dbReference type="Proteomes" id="UP000427716"/>
    </source>
</evidence>
<dbReference type="PANTHER" id="PTHR37819:SF1">
    <property type="entry name" value="PROTEIN PSIE"/>
    <property type="match status" value="1"/>
</dbReference>
<comment type="similarity">
    <text evidence="2">Belongs to the PsiE family.</text>
</comment>
<evidence type="ECO:0000256" key="6">
    <source>
        <dbReference type="ARBA" id="ARBA00022989"/>
    </source>
</evidence>
<dbReference type="GO" id="GO:0016036">
    <property type="term" value="P:cellular response to phosphate starvation"/>
    <property type="evidence" value="ECO:0007669"/>
    <property type="project" value="InterPro"/>
</dbReference>
<dbReference type="AlphaFoldDB" id="A0A6I6D5B3"/>
<proteinExistence type="inferred from homology"/>
<sequence>MQQFRLGPPVHRVVRGLELVGLVVILIATFIAAGQDIAEMIEARRVTLADLLLLFLYLEVLAMIGAYLQTGRLPIRFPIYIGIIALARYLVLEVKDLEAWKMMAVGATMLILAGTVLLLRYGHLKLPYPENEADTITGDVDDSRRRGVEHDGS</sequence>
<feature type="transmembrane region" description="Helical" evidence="8">
    <location>
        <begin position="103"/>
        <end position="122"/>
    </location>
</feature>
<organism evidence="9 10">
    <name type="scientific">Guyparkeria halophila</name>
    <dbReference type="NCBI Taxonomy" id="47960"/>
    <lineage>
        <taxon>Bacteria</taxon>
        <taxon>Pseudomonadati</taxon>
        <taxon>Pseudomonadota</taxon>
        <taxon>Gammaproteobacteria</taxon>
        <taxon>Chromatiales</taxon>
        <taxon>Thioalkalibacteraceae</taxon>
        <taxon>Guyparkeria</taxon>
    </lineage>
</organism>
<keyword evidence="7 8" id="KW-0472">Membrane</keyword>
<feature type="transmembrane region" description="Helical" evidence="8">
    <location>
        <begin position="46"/>
        <end position="67"/>
    </location>
</feature>
<dbReference type="KEGG" id="ghl:GM160_11325"/>
<feature type="transmembrane region" description="Helical" evidence="8">
    <location>
        <begin position="73"/>
        <end position="91"/>
    </location>
</feature>
<evidence type="ECO:0000313" key="9">
    <source>
        <dbReference type="EMBL" id="QGT79417.1"/>
    </source>
</evidence>
<accession>A0A6I6D5B3</accession>
<dbReference type="GO" id="GO:0005886">
    <property type="term" value="C:plasma membrane"/>
    <property type="evidence" value="ECO:0007669"/>
    <property type="project" value="UniProtKB-SubCell"/>
</dbReference>
<dbReference type="PANTHER" id="PTHR37819">
    <property type="entry name" value="PROTEIN PSIE"/>
    <property type="match status" value="1"/>
</dbReference>
<name>A0A6I6D5B3_9GAMM</name>
<evidence type="ECO:0000256" key="2">
    <source>
        <dbReference type="ARBA" id="ARBA00005632"/>
    </source>
</evidence>
<evidence type="ECO:0000256" key="5">
    <source>
        <dbReference type="ARBA" id="ARBA00022692"/>
    </source>
</evidence>
<dbReference type="Pfam" id="PF06146">
    <property type="entry name" value="PsiE"/>
    <property type="match status" value="1"/>
</dbReference>
<dbReference type="InterPro" id="IPR020948">
    <property type="entry name" value="P_starv_induced_PsiE-like"/>
</dbReference>
<comment type="subcellular location">
    <subcellularLocation>
        <location evidence="1">Cell inner membrane</location>
        <topology evidence="1">Multi-pass membrane protein</topology>
    </subcellularLocation>
</comment>
<evidence type="ECO:0000256" key="8">
    <source>
        <dbReference type="SAM" id="Phobius"/>
    </source>
</evidence>
<dbReference type="InterPro" id="IPR009315">
    <property type="entry name" value="P_starv_induced_PsiE"/>
</dbReference>
<gene>
    <name evidence="9" type="ORF">GM160_11325</name>
</gene>
<feature type="transmembrane region" description="Helical" evidence="8">
    <location>
        <begin position="12"/>
        <end position="34"/>
    </location>
</feature>
<keyword evidence="4" id="KW-1003">Cell membrane</keyword>
<protein>
    <recommendedName>
        <fullName evidence="3">Protein PsiE</fullName>
    </recommendedName>
</protein>
<dbReference type="Proteomes" id="UP000427716">
    <property type="component" value="Chromosome"/>
</dbReference>
<evidence type="ECO:0000256" key="3">
    <source>
        <dbReference type="ARBA" id="ARBA00021903"/>
    </source>
</evidence>
<evidence type="ECO:0000256" key="4">
    <source>
        <dbReference type="ARBA" id="ARBA00022475"/>
    </source>
</evidence>
<keyword evidence="10" id="KW-1185">Reference proteome</keyword>
<evidence type="ECO:0000256" key="1">
    <source>
        <dbReference type="ARBA" id="ARBA00004429"/>
    </source>
</evidence>
<dbReference type="RefSeq" id="WP_156575181.1">
    <property type="nucleotide sequence ID" value="NZ_CP046415.1"/>
</dbReference>
<reference evidence="9 10" key="1">
    <citation type="submission" date="2019-11" db="EMBL/GenBank/DDBJ databases">
        <authorList>
            <person name="Zhang J."/>
            <person name="Sun C."/>
        </authorList>
    </citation>
    <scope>NUCLEOTIDE SEQUENCE [LARGE SCALE GENOMIC DNA]</scope>
    <source>
        <strain evidence="10">sp2</strain>
    </source>
</reference>